<comment type="caution">
    <text evidence="1">The sequence shown here is derived from an EMBL/GenBank/DDBJ whole genome shotgun (WGS) entry which is preliminary data.</text>
</comment>
<dbReference type="SMART" id="SM00231">
    <property type="entry name" value="FA58C"/>
    <property type="match status" value="1"/>
</dbReference>
<organism evidence="1 2">
    <name type="scientific">Paramuricea clavata</name>
    <name type="common">Red gorgonian</name>
    <name type="synonym">Violescent sea-whip</name>
    <dbReference type="NCBI Taxonomy" id="317549"/>
    <lineage>
        <taxon>Eukaryota</taxon>
        <taxon>Metazoa</taxon>
        <taxon>Cnidaria</taxon>
        <taxon>Anthozoa</taxon>
        <taxon>Octocorallia</taxon>
        <taxon>Malacalcyonacea</taxon>
        <taxon>Plexauridae</taxon>
        <taxon>Paramuricea</taxon>
    </lineage>
</organism>
<name>A0A6S7I1B6_PARCT</name>
<dbReference type="PANTHER" id="PTHR24543:SF325">
    <property type="entry name" value="F5_8 TYPE C DOMAIN-CONTAINING PROTEIN"/>
    <property type="match status" value="1"/>
</dbReference>
<dbReference type="Gene3D" id="2.60.120.260">
    <property type="entry name" value="Galactose-binding domain-like"/>
    <property type="match status" value="1"/>
</dbReference>
<dbReference type="InterPro" id="IPR000421">
    <property type="entry name" value="FA58C"/>
</dbReference>
<reference evidence="1" key="1">
    <citation type="submission" date="2020-04" db="EMBL/GenBank/DDBJ databases">
        <authorList>
            <person name="Alioto T."/>
            <person name="Alioto T."/>
            <person name="Gomez Garrido J."/>
        </authorList>
    </citation>
    <scope>NUCLEOTIDE SEQUENCE</scope>
    <source>
        <strain evidence="1">A484AB</strain>
    </source>
</reference>
<dbReference type="PROSITE" id="PS50022">
    <property type="entry name" value="FA58C_3"/>
    <property type="match status" value="1"/>
</dbReference>
<dbReference type="InterPro" id="IPR008979">
    <property type="entry name" value="Galactose-bd-like_sf"/>
</dbReference>
<gene>
    <name evidence="1" type="ORF">PACLA_8A044911</name>
</gene>
<dbReference type="CDD" id="cd00057">
    <property type="entry name" value="FA58C"/>
    <property type="match status" value="1"/>
</dbReference>
<dbReference type="AlphaFoldDB" id="A0A6S7I1B6"/>
<evidence type="ECO:0000313" key="1">
    <source>
        <dbReference type="EMBL" id="CAB4010837.1"/>
    </source>
</evidence>
<dbReference type="EMBL" id="CACRXK020006927">
    <property type="protein sequence ID" value="CAB4010837.1"/>
    <property type="molecule type" value="Genomic_DNA"/>
</dbReference>
<dbReference type="OrthoDB" id="10067267at2759"/>
<dbReference type="PROSITE" id="PS01286">
    <property type="entry name" value="FA58C_2"/>
    <property type="match status" value="1"/>
</dbReference>
<dbReference type="Proteomes" id="UP001152795">
    <property type="component" value="Unassembled WGS sequence"/>
</dbReference>
<protein>
    <submittedName>
        <fullName evidence="1">Uncharacterized protein</fullName>
    </submittedName>
</protein>
<dbReference type="PANTHER" id="PTHR24543">
    <property type="entry name" value="MULTICOPPER OXIDASE-RELATED"/>
    <property type="match status" value="1"/>
</dbReference>
<accession>A0A6S7I1B6</accession>
<dbReference type="Pfam" id="PF00754">
    <property type="entry name" value="F5_F8_type_C"/>
    <property type="match status" value="1"/>
</dbReference>
<dbReference type="SUPFAM" id="SSF49785">
    <property type="entry name" value="Galactose-binding domain-like"/>
    <property type="match status" value="1"/>
</dbReference>
<sequence length="202" mass="23234">MTRAVCKDPRALGMQSGKIPDSRIHASSEWWDRNWGPRYARLHGDKCWVAQPSDTNQWLQIDFKYKAIITEILTQGRTQFEQWVGSYTIAYSDDGVNFTTYKGDKGQDKAQFAFNHILRFSKPEFTAFSTSLIVPPEAVRRDNTIYLAFLGATSKVFSGNTDRNSVVRQEISPVLVARFIRIQPKTWEWHIAMRAEVHGCIE</sequence>
<keyword evidence="2" id="KW-1185">Reference proteome</keyword>
<feature type="non-terminal residue" evidence="1">
    <location>
        <position position="1"/>
    </location>
</feature>
<evidence type="ECO:0000313" key="2">
    <source>
        <dbReference type="Proteomes" id="UP001152795"/>
    </source>
</evidence>
<proteinExistence type="predicted"/>